<comment type="similarity">
    <text evidence="1">Belongs to the DeSI family.</text>
</comment>
<comment type="caution">
    <text evidence="6">The sequence shown here is derived from an EMBL/GenBank/DDBJ whole genome shotgun (WGS) entry which is preliminary data.</text>
</comment>
<name>A0A813IMZ2_POLGL</name>
<evidence type="ECO:0000256" key="2">
    <source>
        <dbReference type="ARBA" id="ARBA00022670"/>
    </source>
</evidence>
<dbReference type="PANTHER" id="PTHR12378:SF7">
    <property type="entry name" value="DESUMOYLATING ISOPEPTIDASE 1"/>
    <property type="match status" value="1"/>
</dbReference>
<dbReference type="GO" id="GO:0006508">
    <property type="term" value="P:proteolysis"/>
    <property type="evidence" value="ECO:0007669"/>
    <property type="project" value="UniProtKB-KW"/>
</dbReference>
<dbReference type="InterPro" id="IPR008580">
    <property type="entry name" value="PPPDE_dom"/>
</dbReference>
<feature type="domain" description="PPPDE" evidence="5">
    <location>
        <begin position="200"/>
        <end position="341"/>
    </location>
</feature>
<keyword evidence="3" id="KW-0378">Hydrolase</keyword>
<proteinExistence type="inferred from homology"/>
<dbReference type="Gene3D" id="3.90.1720.30">
    <property type="entry name" value="PPPDE domains"/>
    <property type="match status" value="1"/>
</dbReference>
<dbReference type="Proteomes" id="UP000626109">
    <property type="component" value="Unassembled WGS sequence"/>
</dbReference>
<evidence type="ECO:0000256" key="4">
    <source>
        <dbReference type="SAM" id="MobiDB-lite"/>
    </source>
</evidence>
<dbReference type="SMART" id="SM01179">
    <property type="entry name" value="DUF862"/>
    <property type="match status" value="1"/>
</dbReference>
<evidence type="ECO:0000259" key="5">
    <source>
        <dbReference type="PROSITE" id="PS51858"/>
    </source>
</evidence>
<dbReference type="AlphaFoldDB" id="A0A813IMZ2"/>
<dbReference type="PANTHER" id="PTHR12378">
    <property type="entry name" value="DESUMOYLATING ISOPEPTIDASE"/>
    <property type="match status" value="1"/>
</dbReference>
<keyword evidence="2" id="KW-0645">Protease</keyword>
<sequence>MAPSNGTWCHGPVEAPFGPSTIARLRKELARHWWQISEPNFAQSGLEQMGSEEQEVIALRVSQVMQDFCLRKPGVLHEDEWVHGMLLEQSKVCIHRASSHINQVIKTLLQQMPSALLEIFRLFQAADPGTGRFNATHIAKLYRQGTWNFCPITKTLFSDEAKTRDPETLAQEALELMDVDSSGFVTYAGFAAFCCGLRKREVRVNFYDLSKGLASTVAPWLLGENLEGVWHTAAVIFDKEYFYGGEIFCDEPGKTSFGTPTKSMSIGYTLCQQRELHRFLIENARMAFNRGAYDAALCNCNHFTDQVCAWLTGQHMAREVVQQSESLLQLPTARLIRPFIQRWLGNLDNPKSSQLPEMNVDFQDAEAACRPLLTDSSLATPRPGSAAFISSQFRTGGCILGRVCETRLADQGRPVTRAWAKYLDISGSWETHGCRRVKLRSECVSLDRLSVASFDQSNGDESFLRATKALEERPTRNTGQRSWSQAKLSLADLKALRQLAIAASSTGKSLDRPSKQPLRCASVKDESATWPPRDGNQGDSELVPLEAKLSLETIALCTRRRASCQLSGLPSGNSSHK</sequence>
<evidence type="ECO:0000313" key="6">
    <source>
        <dbReference type="EMBL" id="CAE8653659.1"/>
    </source>
</evidence>
<evidence type="ECO:0000256" key="3">
    <source>
        <dbReference type="ARBA" id="ARBA00022801"/>
    </source>
</evidence>
<protein>
    <recommendedName>
        <fullName evidence="5">PPPDE domain-containing protein</fullName>
    </recommendedName>
</protein>
<dbReference type="InterPro" id="IPR042266">
    <property type="entry name" value="PPPDE_sf"/>
</dbReference>
<dbReference type="GO" id="GO:0070646">
    <property type="term" value="P:protein modification by small protein removal"/>
    <property type="evidence" value="ECO:0007669"/>
    <property type="project" value="TreeGrafter"/>
</dbReference>
<evidence type="ECO:0000313" key="7">
    <source>
        <dbReference type="Proteomes" id="UP000626109"/>
    </source>
</evidence>
<dbReference type="Pfam" id="PF05903">
    <property type="entry name" value="Peptidase_C97"/>
    <property type="match status" value="1"/>
</dbReference>
<dbReference type="GO" id="GO:0008233">
    <property type="term" value="F:peptidase activity"/>
    <property type="evidence" value="ECO:0007669"/>
    <property type="project" value="UniProtKB-KW"/>
</dbReference>
<gene>
    <name evidence="6" type="ORF">PGLA2088_LOCUS10529</name>
</gene>
<dbReference type="EMBL" id="CAJNNW010011833">
    <property type="protein sequence ID" value="CAE8653659.1"/>
    <property type="molecule type" value="Genomic_DNA"/>
</dbReference>
<accession>A0A813IMZ2</accession>
<reference evidence="6" key="1">
    <citation type="submission" date="2021-02" db="EMBL/GenBank/DDBJ databases">
        <authorList>
            <person name="Dougan E. K."/>
            <person name="Rhodes N."/>
            <person name="Thang M."/>
            <person name="Chan C."/>
        </authorList>
    </citation>
    <scope>NUCLEOTIDE SEQUENCE</scope>
</reference>
<feature type="region of interest" description="Disordered" evidence="4">
    <location>
        <begin position="506"/>
        <end position="542"/>
    </location>
</feature>
<organism evidence="6 7">
    <name type="scientific">Polarella glacialis</name>
    <name type="common">Dinoflagellate</name>
    <dbReference type="NCBI Taxonomy" id="89957"/>
    <lineage>
        <taxon>Eukaryota</taxon>
        <taxon>Sar</taxon>
        <taxon>Alveolata</taxon>
        <taxon>Dinophyceae</taxon>
        <taxon>Suessiales</taxon>
        <taxon>Suessiaceae</taxon>
        <taxon>Polarella</taxon>
    </lineage>
</organism>
<evidence type="ECO:0000256" key="1">
    <source>
        <dbReference type="ARBA" id="ARBA00008140"/>
    </source>
</evidence>
<dbReference type="PROSITE" id="PS51858">
    <property type="entry name" value="PPPDE"/>
    <property type="match status" value="1"/>
</dbReference>